<accession>A0AAN1JMK8</accession>
<proteinExistence type="inferred from homology"/>
<dbReference type="Pfam" id="PF07992">
    <property type="entry name" value="Pyr_redox_2"/>
    <property type="match status" value="1"/>
</dbReference>
<reference evidence="7 8" key="1">
    <citation type="submission" date="2018-01" db="EMBL/GenBank/DDBJ databases">
        <title>Species boundaries and ecological features among Paraburkholderia terrae DSMZ17804T, P. hospita DSMZ17164T and P. caribensis DSMZ13236T.</title>
        <authorList>
            <person name="Pratama A.A."/>
        </authorList>
    </citation>
    <scope>NUCLEOTIDE SEQUENCE [LARGE SCALE GENOMIC DNA]</scope>
    <source>
        <strain evidence="7 8">DSM 17164</strain>
    </source>
</reference>
<dbReference type="SUPFAM" id="SSF51905">
    <property type="entry name" value="FAD/NAD(P)-binding domain"/>
    <property type="match status" value="1"/>
</dbReference>
<protein>
    <submittedName>
        <fullName evidence="7">FAD-dependent oxidoreductase</fullName>
    </submittedName>
</protein>
<dbReference type="PANTHER" id="PTHR42913:SF3">
    <property type="entry name" value="64 KDA MITOCHONDRIAL NADH DEHYDROGENASE (EUROFUNG)"/>
    <property type="match status" value="1"/>
</dbReference>
<sequence length="378" mass="41294">MSQAKGHRVVIAGGGAGGLELACRLGRRFGPNCVTLIDSSLFRIWKRSLHEVAAGTLDIHRDGLPYAMLARQCQFAFVPGEVTAVNRKTRTIVLEFITLAHGEEFALPRRMRYDSLVLVVGSRSNFFATLGAAEHAKTPDSTASAECFRVRLSRALNAMNAARQAGVARQLDIEIVDGGPTGVELAAELCEAREYIASYGMTALDSKRDVRIWLIEEAQRILTALPEHLSKMANDRLLKCGIEVMTNVRVASVGAGCPEDSGGKRYPADICVWAARIEAPSWLVKTGRSTNRLNRLVVDAFLRTDDRRIFALGDRALATRAAKSKPVPAGAQAAHQQASYLARELARRIRDRLGPMVPFEYRDRSALISVGGPRESAV</sequence>
<dbReference type="RefSeq" id="WP_103153974.1">
    <property type="nucleotide sequence ID" value="NZ_CP026108.1"/>
</dbReference>
<keyword evidence="5" id="KW-0560">Oxidoreductase</keyword>
<evidence type="ECO:0000256" key="5">
    <source>
        <dbReference type="ARBA" id="ARBA00023002"/>
    </source>
</evidence>
<dbReference type="Gene3D" id="3.50.50.100">
    <property type="match status" value="1"/>
</dbReference>
<organism evidence="7 8">
    <name type="scientific">Paraburkholderia hospita</name>
    <dbReference type="NCBI Taxonomy" id="169430"/>
    <lineage>
        <taxon>Bacteria</taxon>
        <taxon>Pseudomonadati</taxon>
        <taxon>Pseudomonadota</taxon>
        <taxon>Betaproteobacteria</taxon>
        <taxon>Burkholderiales</taxon>
        <taxon>Burkholderiaceae</taxon>
        <taxon>Paraburkholderia</taxon>
    </lineage>
</organism>
<evidence type="ECO:0000256" key="1">
    <source>
        <dbReference type="ARBA" id="ARBA00001974"/>
    </source>
</evidence>
<dbReference type="GO" id="GO:0019646">
    <property type="term" value="P:aerobic electron transport chain"/>
    <property type="evidence" value="ECO:0007669"/>
    <property type="project" value="TreeGrafter"/>
</dbReference>
<evidence type="ECO:0000256" key="2">
    <source>
        <dbReference type="ARBA" id="ARBA00005272"/>
    </source>
</evidence>
<dbReference type="InterPro" id="IPR036188">
    <property type="entry name" value="FAD/NAD-bd_sf"/>
</dbReference>
<dbReference type="Proteomes" id="UP000236649">
    <property type="component" value="Chromosome 4"/>
</dbReference>
<evidence type="ECO:0000256" key="4">
    <source>
        <dbReference type="ARBA" id="ARBA00022827"/>
    </source>
</evidence>
<dbReference type="PANTHER" id="PTHR42913">
    <property type="entry name" value="APOPTOSIS-INDUCING FACTOR 1"/>
    <property type="match status" value="1"/>
</dbReference>
<evidence type="ECO:0000313" key="7">
    <source>
        <dbReference type="EMBL" id="AUT75662.1"/>
    </source>
</evidence>
<comment type="cofactor">
    <cofactor evidence="1">
        <name>FAD</name>
        <dbReference type="ChEBI" id="CHEBI:57692"/>
    </cofactor>
</comment>
<dbReference type="AlphaFoldDB" id="A0AAN1JMK8"/>
<dbReference type="GeneID" id="55535597"/>
<keyword evidence="4" id="KW-0274">FAD</keyword>
<dbReference type="PRINTS" id="PR00368">
    <property type="entry name" value="FADPNR"/>
</dbReference>
<dbReference type="KEGG" id="phs:C2L64_45765"/>
<dbReference type="InterPro" id="IPR023753">
    <property type="entry name" value="FAD/NAD-binding_dom"/>
</dbReference>
<comment type="similarity">
    <text evidence="2">Belongs to the NADH dehydrogenase family.</text>
</comment>
<feature type="domain" description="FAD/NAD(P)-binding" evidence="6">
    <location>
        <begin position="8"/>
        <end position="338"/>
    </location>
</feature>
<dbReference type="GO" id="GO:0003955">
    <property type="term" value="F:NAD(P)H dehydrogenase (quinone) activity"/>
    <property type="evidence" value="ECO:0007669"/>
    <property type="project" value="TreeGrafter"/>
</dbReference>
<name>A0AAN1JMK8_9BURK</name>
<dbReference type="InterPro" id="IPR051169">
    <property type="entry name" value="NADH-Q_oxidoreductase"/>
</dbReference>
<evidence type="ECO:0000256" key="3">
    <source>
        <dbReference type="ARBA" id="ARBA00022630"/>
    </source>
</evidence>
<evidence type="ECO:0000259" key="6">
    <source>
        <dbReference type="Pfam" id="PF07992"/>
    </source>
</evidence>
<evidence type="ECO:0000313" key="8">
    <source>
        <dbReference type="Proteomes" id="UP000236649"/>
    </source>
</evidence>
<gene>
    <name evidence="7" type="ORF">C2L64_45765</name>
</gene>
<dbReference type="EMBL" id="CP026108">
    <property type="protein sequence ID" value="AUT75662.1"/>
    <property type="molecule type" value="Genomic_DNA"/>
</dbReference>
<keyword evidence="3" id="KW-0285">Flavoprotein</keyword>